<dbReference type="EMBL" id="KL584824">
    <property type="protein sequence ID" value="KEQ67194.1"/>
    <property type="molecule type" value="Genomic_DNA"/>
</dbReference>
<evidence type="ECO:0000256" key="1">
    <source>
        <dbReference type="SAM" id="MobiDB-lite"/>
    </source>
</evidence>
<accession>A0A074W6K0</accession>
<dbReference type="HOGENOM" id="CLU_1824927_0_0_1"/>
<dbReference type="AlphaFoldDB" id="A0A074W6K0"/>
<dbReference type="GeneID" id="63917336"/>
<organism evidence="2 3">
    <name type="scientific">Aureobasidium melanogenum (strain CBS 110374)</name>
    <name type="common">Aureobasidium pullulans var. melanogenum</name>
    <dbReference type="NCBI Taxonomy" id="1043003"/>
    <lineage>
        <taxon>Eukaryota</taxon>
        <taxon>Fungi</taxon>
        <taxon>Dikarya</taxon>
        <taxon>Ascomycota</taxon>
        <taxon>Pezizomycotina</taxon>
        <taxon>Dothideomycetes</taxon>
        <taxon>Dothideomycetidae</taxon>
        <taxon>Dothideales</taxon>
        <taxon>Saccotheciaceae</taxon>
        <taxon>Aureobasidium</taxon>
    </lineage>
</organism>
<evidence type="ECO:0000313" key="3">
    <source>
        <dbReference type="Proteomes" id="UP000030672"/>
    </source>
</evidence>
<dbReference type="RefSeq" id="XP_040884217.1">
    <property type="nucleotide sequence ID" value="XM_041023963.1"/>
</dbReference>
<protein>
    <submittedName>
        <fullName evidence="2">Uncharacterized protein</fullName>
    </submittedName>
</protein>
<proteinExistence type="predicted"/>
<keyword evidence="3" id="KW-1185">Reference proteome</keyword>
<feature type="compositionally biased region" description="Acidic residues" evidence="1">
    <location>
        <begin position="71"/>
        <end position="114"/>
    </location>
</feature>
<feature type="region of interest" description="Disordered" evidence="1">
    <location>
        <begin position="1"/>
        <end position="124"/>
    </location>
</feature>
<reference evidence="2 3" key="1">
    <citation type="journal article" date="2014" name="BMC Genomics">
        <title>Genome sequencing of four Aureobasidium pullulans varieties: biotechnological potential, stress tolerance, and description of new species.</title>
        <authorList>
            <person name="Gostin Ar C."/>
            <person name="Ohm R.A."/>
            <person name="Kogej T."/>
            <person name="Sonjak S."/>
            <person name="Turk M."/>
            <person name="Zajc J."/>
            <person name="Zalar P."/>
            <person name="Grube M."/>
            <person name="Sun H."/>
            <person name="Han J."/>
            <person name="Sharma A."/>
            <person name="Chiniquy J."/>
            <person name="Ngan C.Y."/>
            <person name="Lipzen A."/>
            <person name="Barry K."/>
            <person name="Grigoriev I.V."/>
            <person name="Gunde-Cimerman N."/>
        </authorList>
    </citation>
    <scope>NUCLEOTIDE SEQUENCE [LARGE SCALE GENOMIC DNA]</scope>
    <source>
        <strain evidence="2 3">CBS 110374</strain>
    </source>
</reference>
<evidence type="ECO:0000313" key="2">
    <source>
        <dbReference type="EMBL" id="KEQ67194.1"/>
    </source>
</evidence>
<sequence>MLAIQAGNATSDSEDLIMSDSNVSMSDAESESTRPPYSSIPDLPQLPALFQDDQGVVRSTVRQENGADPTGDQDGDGDGDDEDEEEKEEEDNNDGDGDDEDDDVEDEDIQDADEWPYHLGLPTRSIGTSSLIQAWESVCSF</sequence>
<gene>
    <name evidence="2" type="ORF">M437DRAFT_61625</name>
</gene>
<dbReference type="Proteomes" id="UP000030672">
    <property type="component" value="Unassembled WGS sequence"/>
</dbReference>
<name>A0A074W6K0_AURM1</name>